<dbReference type="PANTHER" id="PTHR11985:SF35">
    <property type="entry name" value="ANAEROBIC GLYCEROL-3-PHOSPHATE DEHYDROGENASE SUBUNIT A"/>
    <property type="match status" value="1"/>
</dbReference>
<dbReference type="InterPro" id="IPR000447">
    <property type="entry name" value="G3P_DH_FAD-dep"/>
</dbReference>
<dbReference type="PROSITE" id="PS00978">
    <property type="entry name" value="FAD_G3PDH_2"/>
    <property type="match status" value="1"/>
</dbReference>
<dbReference type="Gene3D" id="1.10.8.870">
    <property type="entry name" value="Alpha-glycerophosphate oxidase, cap domain"/>
    <property type="match status" value="1"/>
</dbReference>
<evidence type="ECO:0000256" key="1">
    <source>
        <dbReference type="ARBA" id="ARBA00001974"/>
    </source>
</evidence>
<evidence type="ECO:0000259" key="10">
    <source>
        <dbReference type="Pfam" id="PF16901"/>
    </source>
</evidence>
<reference evidence="12" key="1">
    <citation type="journal article" date="2019" name="Int. J. Syst. Evol. Microbiol.">
        <title>The Global Catalogue of Microorganisms (GCM) 10K type strain sequencing project: providing services to taxonomists for standard genome sequencing and annotation.</title>
        <authorList>
            <consortium name="The Broad Institute Genomics Platform"/>
            <consortium name="The Broad Institute Genome Sequencing Center for Infectious Disease"/>
            <person name="Wu L."/>
            <person name="Ma J."/>
        </authorList>
    </citation>
    <scope>NUCLEOTIDE SEQUENCE [LARGE SCALE GENOMIC DNA]</scope>
    <source>
        <strain evidence="12">CCM 7044</strain>
    </source>
</reference>
<dbReference type="PANTHER" id="PTHR11985">
    <property type="entry name" value="GLYCEROL-3-PHOSPHATE DEHYDROGENASE"/>
    <property type="match status" value="1"/>
</dbReference>
<keyword evidence="4" id="KW-0319">Glycerol metabolism</keyword>
<sequence length="537" mass="55394">MQRTALTAVRRARELEQLTSETVDLLVVGGGVTGTGVALDAAARGLSVALVEARDLAWGTSRWSSKLAHGGLRYLATGDVGVARESARERHVLMTRTAPHLVRALPQVLPLAPGVGRRQGFTAGIGFGLGDLLRRDAGTPSRVLPAPRFARPGAAARLVPAVARTRLHGAWIAHDGQLVDDARLVVALARTAAGRGAKILTRVRATRLRADGATLEDALTGTTLTVRARVVVNATGVWAGTVDPSVRLRPSRGTHVVVPAARLGHPQGALMVPVPGSGSRYVFALPTQLGRVVIGLTDEEAPGPVPDVPVPTQGEVDFLLETVSGLLSRPLVPDDVVGAFAGLRPLVDTAGPADDGRAVTSDVSRKHLVQVSPATGAVNVLGGKLTTYRTMAEDAVDLAVRHAGLTAGPCWTADLPLVGAPSPAGPSTRVRRSAPVRPSTPAGALPASLVARYGAEAAQVLSAATLPGSASAVGQGVGAAAHLDITRAEIEWAVTHEGALDADDVLDRRTRVGLVPADRAAVHEVVGELVADTLARL</sequence>
<feature type="domain" description="Alpha-glycerophosphate oxidase C-terminal" evidence="10">
    <location>
        <begin position="410"/>
        <end position="534"/>
    </location>
</feature>
<feature type="domain" description="FAD dependent oxidoreductase" evidence="9">
    <location>
        <begin position="24"/>
        <end position="349"/>
    </location>
</feature>
<comment type="cofactor">
    <cofactor evidence="1 7">
        <name>FAD</name>
        <dbReference type="ChEBI" id="CHEBI:57692"/>
    </cofactor>
</comment>
<accession>A0ABW5VR89</accession>
<dbReference type="PRINTS" id="PR01001">
    <property type="entry name" value="FADG3PDH"/>
</dbReference>
<evidence type="ECO:0000259" key="9">
    <source>
        <dbReference type="Pfam" id="PF01266"/>
    </source>
</evidence>
<comment type="caution">
    <text evidence="11">The sequence shown here is derived from an EMBL/GenBank/DDBJ whole genome shotgun (WGS) entry which is preliminary data.</text>
</comment>
<keyword evidence="3 7" id="KW-0285">Flavoprotein</keyword>
<protein>
    <recommendedName>
        <fullName evidence="7">Glycerol-3-phosphate dehydrogenase</fullName>
        <ecNumber evidence="7">1.1.5.3</ecNumber>
    </recommendedName>
</protein>
<feature type="region of interest" description="Disordered" evidence="8">
    <location>
        <begin position="422"/>
        <end position="441"/>
    </location>
</feature>
<dbReference type="Proteomes" id="UP001597479">
    <property type="component" value="Unassembled WGS sequence"/>
</dbReference>
<evidence type="ECO:0000256" key="5">
    <source>
        <dbReference type="ARBA" id="ARBA00022827"/>
    </source>
</evidence>
<evidence type="ECO:0000256" key="6">
    <source>
        <dbReference type="ARBA" id="ARBA00023002"/>
    </source>
</evidence>
<evidence type="ECO:0000256" key="8">
    <source>
        <dbReference type="SAM" id="MobiDB-lite"/>
    </source>
</evidence>
<dbReference type="InterPro" id="IPR038299">
    <property type="entry name" value="DAO_C_sf"/>
</dbReference>
<dbReference type="Gene3D" id="3.30.9.10">
    <property type="entry name" value="D-Amino Acid Oxidase, subunit A, domain 2"/>
    <property type="match status" value="1"/>
</dbReference>
<comment type="similarity">
    <text evidence="2 7">Belongs to the FAD-dependent glycerol-3-phosphate dehydrogenase family.</text>
</comment>
<dbReference type="RefSeq" id="WP_377180589.1">
    <property type="nucleotide sequence ID" value="NZ_JBHUOG010000001.1"/>
</dbReference>
<comment type="catalytic activity">
    <reaction evidence="7">
        <text>a quinone + sn-glycerol 3-phosphate = dihydroxyacetone phosphate + a quinol</text>
        <dbReference type="Rhea" id="RHEA:18977"/>
        <dbReference type="ChEBI" id="CHEBI:24646"/>
        <dbReference type="ChEBI" id="CHEBI:57597"/>
        <dbReference type="ChEBI" id="CHEBI:57642"/>
        <dbReference type="ChEBI" id="CHEBI:132124"/>
        <dbReference type="EC" id="1.1.5.3"/>
    </reaction>
</comment>
<dbReference type="PROSITE" id="PS00977">
    <property type="entry name" value="FAD_G3PDH_1"/>
    <property type="match status" value="1"/>
</dbReference>
<organism evidence="11 12">
    <name type="scientific">Promicromonospora vindobonensis</name>
    <dbReference type="NCBI Taxonomy" id="195748"/>
    <lineage>
        <taxon>Bacteria</taxon>
        <taxon>Bacillati</taxon>
        <taxon>Actinomycetota</taxon>
        <taxon>Actinomycetes</taxon>
        <taxon>Micrococcales</taxon>
        <taxon>Promicromonosporaceae</taxon>
        <taxon>Promicromonospora</taxon>
    </lineage>
</organism>
<proteinExistence type="inferred from homology"/>
<keyword evidence="5" id="KW-0274">FAD</keyword>
<dbReference type="InterPro" id="IPR006076">
    <property type="entry name" value="FAD-dep_OxRdtase"/>
</dbReference>
<evidence type="ECO:0000256" key="7">
    <source>
        <dbReference type="RuleBase" id="RU361217"/>
    </source>
</evidence>
<evidence type="ECO:0000313" key="11">
    <source>
        <dbReference type="EMBL" id="MFD2792743.1"/>
    </source>
</evidence>
<dbReference type="Pfam" id="PF16901">
    <property type="entry name" value="DAO_C"/>
    <property type="match status" value="1"/>
</dbReference>
<dbReference type="SUPFAM" id="SSF51905">
    <property type="entry name" value="FAD/NAD(P)-binding domain"/>
    <property type="match status" value="1"/>
</dbReference>
<evidence type="ECO:0000256" key="2">
    <source>
        <dbReference type="ARBA" id="ARBA00007330"/>
    </source>
</evidence>
<dbReference type="Gene3D" id="3.50.50.60">
    <property type="entry name" value="FAD/NAD(P)-binding domain"/>
    <property type="match status" value="1"/>
</dbReference>
<dbReference type="InterPro" id="IPR036188">
    <property type="entry name" value="FAD/NAD-bd_sf"/>
</dbReference>
<dbReference type="Pfam" id="PF01266">
    <property type="entry name" value="DAO"/>
    <property type="match status" value="1"/>
</dbReference>
<dbReference type="InterPro" id="IPR031656">
    <property type="entry name" value="DAO_C"/>
</dbReference>
<evidence type="ECO:0000256" key="3">
    <source>
        <dbReference type="ARBA" id="ARBA00022630"/>
    </source>
</evidence>
<dbReference type="GO" id="GO:0016491">
    <property type="term" value="F:oxidoreductase activity"/>
    <property type="evidence" value="ECO:0007669"/>
    <property type="project" value="UniProtKB-KW"/>
</dbReference>
<dbReference type="EMBL" id="JBHUOG010000001">
    <property type="protein sequence ID" value="MFD2792743.1"/>
    <property type="molecule type" value="Genomic_DNA"/>
</dbReference>
<gene>
    <name evidence="11" type="ORF">ACFS27_04185</name>
</gene>
<evidence type="ECO:0000256" key="4">
    <source>
        <dbReference type="ARBA" id="ARBA00022798"/>
    </source>
</evidence>
<evidence type="ECO:0000313" key="12">
    <source>
        <dbReference type="Proteomes" id="UP001597479"/>
    </source>
</evidence>
<keyword evidence="12" id="KW-1185">Reference proteome</keyword>
<dbReference type="EC" id="1.1.5.3" evidence="7"/>
<name>A0ABW5VR89_9MICO</name>
<keyword evidence="6 7" id="KW-0560">Oxidoreductase</keyword>